<organism evidence="1 2">
    <name type="scientific">Oleiphilus messinensis</name>
    <dbReference type="NCBI Taxonomy" id="141451"/>
    <lineage>
        <taxon>Bacteria</taxon>
        <taxon>Pseudomonadati</taxon>
        <taxon>Pseudomonadota</taxon>
        <taxon>Gammaproteobacteria</taxon>
        <taxon>Oceanospirillales</taxon>
        <taxon>Oleiphilaceae</taxon>
        <taxon>Oleiphilus</taxon>
    </lineage>
</organism>
<gene>
    <name evidence="1" type="ORF">OLMES_2431</name>
</gene>
<dbReference type="EMBL" id="CP021425">
    <property type="protein sequence ID" value="ARU56492.1"/>
    <property type="molecule type" value="Genomic_DNA"/>
</dbReference>
<dbReference type="Proteomes" id="UP000196027">
    <property type="component" value="Chromosome"/>
</dbReference>
<reference evidence="1 2" key="1">
    <citation type="submission" date="2017-05" db="EMBL/GenBank/DDBJ databases">
        <title>Genomic insights into alkan degradation activity of Oleiphilus messinensis.</title>
        <authorList>
            <person name="Kozyavkin S.A."/>
            <person name="Slesarev A.I."/>
            <person name="Golyshin P.N."/>
            <person name="Korzhenkov A."/>
            <person name="Golyshina O.N."/>
            <person name="Toshchakov S.V."/>
        </authorList>
    </citation>
    <scope>NUCLEOTIDE SEQUENCE [LARGE SCALE GENOMIC DNA]</scope>
    <source>
        <strain evidence="1 2">ME102</strain>
    </source>
</reference>
<proteinExistence type="predicted"/>
<dbReference type="AlphaFoldDB" id="A0A1Y0I7L8"/>
<evidence type="ECO:0000313" key="2">
    <source>
        <dbReference type="Proteomes" id="UP000196027"/>
    </source>
</evidence>
<dbReference type="RefSeq" id="WP_087461473.1">
    <property type="nucleotide sequence ID" value="NZ_CP021425.1"/>
</dbReference>
<sequence length="460" mass="54147">MEFNITSNDNFVDVHITKISQSLINQLPDFITTRLAGELPIPDKNTIRAIRIVLQNKLILCEETYWRLYLASDPNAPDRLHHYCSRLLEKFIDQNVWEPNEVNAKPVGMAAFLAYYKYLEAEHQTSTRQKVCRNSAINNLFLSFQKKWAKLPQVGRQNYELIFNAFLRDSSKADRLKLLALVLLKDNSTYRWIYSSLFTRQAPQLKEFLDTLVDMAVLNNYFNEHCIDEVMFRRFINLQYKGKSKLVDEIILHYSRSVTFGKAYFGGWGSQHDMFTEQVEEIENKIQQEIRADNSDLKPYIYDSGFHRYDIQLNRWTRETAESIAREYEDPQYTPITYAKWILAELKKLPAGIEDDHLISVDKTNSETGKHAIFLILDRNYLLRLKETLENNPHIQLNPRAKKMMFTIIVRLNHHKNLHRSEQYVLTQNEILNLIEYSNFSDLKDQIILTMKLLGYLSGL</sequence>
<evidence type="ECO:0000313" key="1">
    <source>
        <dbReference type="EMBL" id="ARU56492.1"/>
    </source>
</evidence>
<keyword evidence="2" id="KW-1185">Reference proteome</keyword>
<name>A0A1Y0I7L8_9GAMM</name>
<dbReference type="KEGG" id="ome:OLMES_2431"/>
<protein>
    <submittedName>
        <fullName evidence="1">Uncharacterized protein</fullName>
    </submittedName>
</protein>
<accession>A0A1Y0I7L8</accession>